<dbReference type="AlphaFoldDB" id="A0A2V2LCL7"/>
<keyword evidence="2" id="KW-1185">Reference proteome</keyword>
<protein>
    <submittedName>
        <fullName evidence="1">Uncharacterized protein</fullName>
    </submittedName>
</protein>
<dbReference type="Proteomes" id="UP000245680">
    <property type="component" value="Unassembled WGS sequence"/>
</dbReference>
<evidence type="ECO:0000313" key="2">
    <source>
        <dbReference type="Proteomes" id="UP000245680"/>
    </source>
</evidence>
<sequence>MEIPTIEDYDVISSSLFKIEELQIVYDTLDRHPAPHRAGPDSERIMRAWLSAARSHDRRAE</sequence>
<gene>
    <name evidence="1" type="ORF">DKT77_19330</name>
</gene>
<organism evidence="1 2">
    <name type="scientific">Meridianimarinicoccus roseus</name>
    <dbReference type="NCBI Taxonomy" id="2072018"/>
    <lineage>
        <taxon>Bacteria</taxon>
        <taxon>Pseudomonadati</taxon>
        <taxon>Pseudomonadota</taxon>
        <taxon>Alphaproteobacteria</taxon>
        <taxon>Rhodobacterales</taxon>
        <taxon>Paracoccaceae</taxon>
        <taxon>Meridianimarinicoccus</taxon>
    </lineage>
</organism>
<name>A0A2V2LCL7_9RHOB</name>
<reference evidence="1 2" key="1">
    <citation type="submission" date="2018-05" db="EMBL/GenBank/DDBJ databases">
        <title>Rhodobacteraceae gen. nov., sp. nov. isolated from sea water.</title>
        <authorList>
            <person name="Ren Y."/>
        </authorList>
    </citation>
    <scope>NUCLEOTIDE SEQUENCE [LARGE SCALE GENOMIC DNA]</scope>
    <source>
        <strain evidence="1 2">TG-679</strain>
    </source>
</reference>
<comment type="caution">
    <text evidence="1">The sequence shown here is derived from an EMBL/GenBank/DDBJ whole genome shotgun (WGS) entry which is preliminary data.</text>
</comment>
<evidence type="ECO:0000313" key="1">
    <source>
        <dbReference type="EMBL" id="PWR00997.1"/>
    </source>
</evidence>
<proteinExistence type="predicted"/>
<accession>A0A2V2LCL7</accession>
<dbReference type="EMBL" id="QGKU01000065">
    <property type="protein sequence ID" value="PWR00997.1"/>
    <property type="molecule type" value="Genomic_DNA"/>
</dbReference>